<dbReference type="GO" id="GO:0005886">
    <property type="term" value="C:plasma membrane"/>
    <property type="evidence" value="ECO:0007669"/>
    <property type="project" value="TreeGrafter"/>
</dbReference>
<dbReference type="PRINTS" id="PR00109">
    <property type="entry name" value="TYRKINASE"/>
</dbReference>
<evidence type="ECO:0000313" key="5">
    <source>
        <dbReference type="Proteomes" id="UP000515159"/>
    </source>
</evidence>
<evidence type="ECO:0000313" key="6">
    <source>
        <dbReference type="RefSeq" id="XP_033781510.1"/>
    </source>
</evidence>
<dbReference type="PANTHER" id="PTHR24416:SF631">
    <property type="entry name" value="SERINE_THREONINE_TYROSINE KINASE 1"/>
    <property type="match status" value="1"/>
</dbReference>
<keyword evidence="2" id="KW-0067">ATP-binding</keyword>
<dbReference type="InterPro" id="IPR011009">
    <property type="entry name" value="Kinase-like_dom_sf"/>
</dbReference>
<keyword evidence="5" id="KW-1185">Reference proteome</keyword>
<dbReference type="FunFam" id="1.10.510.10:FF:000450">
    <property type="entry name" value="Tyrosine-protein kinase STYK1"/>
    <property type="match status" value="1"/>
</dbReference>
<evidence type="ECO:0000256" key="3">
    <source>
        <dbReference type="SAM" id="Phobius"/>
    </source>
</evidence>
<evidence type="ECO:0000259" key="4">
    <source>
        <dbReference type="PROSITE" id="PS50011"/>
    </source>
</evidence>
<dbReference type="GO" id="GO:0007169">
    <property type="term" value="P:cell surface receptor protein tyrosine kinase signaling pathway"/>
    <property type="evidence" value="ECO:0007669"/>
    <property type="project" value="TreeGrafter"/>
</dbReference>
<keyword evidence="6 7" id="KW-0808">Transferase</keyword>
<organism evidence="5 7">
    <name type="scientific">Geotrypetes seraphini</name>
    <name type="common">Gaboon caecilian</name>
    <name type="synonym">Caecilia seraphini</name>
    <dbReference type="NCBI Taxonomy" id="260995"/>
    <lineage>
        <taxon>Eukaryota</taxon>
        <taxon>Metazoa</taxon>
        <taxon>Chordata</taxon>
        <taxon>Craniata</taxon>
        <taxon>Vertebrata</taxon>
        <taxon>Euteleostomi</taxon>
        <taxon>Amphibia</taxon>
        <taxon>Gymnophiona</taxon>
        <taxon>Geotrypetes</taxon>
    </lineage>
</organism>
<dbReference type="Pfam" id="PF07714">
    <property type="entry name" value="PK_Tyr_Ser-Thr"/>
    <property type="match status" value="1"/>
</dbReference>
<accession>A0A6P8Q2P4</accession>
<dbReference type="CDD" id="cd00192">
    <property type="entry name" value="PTKc"/>
    <property type="match status" value="1"/>
</dbReference>
<evidence type="ECO:0000313" key="7">
    <source>
        <dbReference type="RefSeq" id="XP_033781511.1"/>
    </source>
</evidence>
<dbReference type="GO" id="GO:0005524">
    <property type="term" value="F:ATP binding"/>
    <property type="evidence" value="ECO:0007669"/>
    <property type="project" value="UniProtKB-KW"/>
</dbReference>
<keyword evidence="3" id="KW-0812">Transmembrane</keyword>
<dbReference type="RefSeq" id="XP_033781510.1">
    <property type="nucleotide sequence ID" value="XM_033925619.1"/>
</dbReference>
<feature type="transmembrane region" description="Helical" evidence="3">
    <location>
        <begin position="59"/>
        <end position="80"/>
    </location>
</feature>
<dbReference type="PANTHER" id="PTHR24416">
    <property type="entry name" value="TYROSINE-PROTEIN KINASE RECEPTOR"/>
    <property type="match status" value="1"/>
</dbReference>
<keyword evidence="3" id="KW-0472">Membrane</keyword>
<dbReference type="CTD" id="55359"/>
<dbReference type="GO" id="GO:0004714">
    <property type="term" value="F:transmembrane receptor protein tyrosine kinase activity"/>
    <property type="evidence" value="ECO:0007669"/>
    <property type="project" value="TreeGrafter"/>
</dbReference>
<dbReference type="GeneID" id="117350903"/>
<proteinExistence type="predicted"/>
<dbReference type="Gene3D" id="3.30.200.20">
    <property type="entry name" value="Phosphorylase Kinase, domain 1"/>
    <property type="match status" value="1"/>
</dbReference>
<dbReference type="GO" id="GO:0043235">
    <property type="term" value="C:receptor complex"/>
    <property type="evidence" value="ECO:0007669"/>
    <property type="project" value="TreeGrafter"/>
</dbReference>
<evidence type="ECO:0000256" key="1">
    <source>
        <dbReference type="ARBA" id="ARBA00022741"/>
    </source>
</evidence>
<reference evidence="6 7" key="1">
    <citation type="submission" date="2025-04" db="UniProtKB">
        <authorList>
            <consortium name="RefSeq"/>
        </authorList>
    </citation>
    <scope>IDENTIFICATION</scope>
</reference>
<keyword evidence="6 7" id="KW-0418">Kinase</keyword>
<name>A0A6P8Q2P4_GEOSA</name>
<dbReference type="KEGG" id="gsh:117350903"/>
<dbReference type="PROSITE" id="PS50011">
    <property type="entry name" value="PROTEIN_KINASE_DOM"/>
    <property type="match status" value="1"/>
</dbReference>
<dbReference type="Proteomes" id="UP000515159">
    <property type="component" value="Chromosome 16"/>
</dbReference>
<dbReference type="InterPro" id="IPR050122">
    <property type="entry name" value="RTK"/>
</dbReference>
<dbReference type="InterPro" id="IPR000719">
    <property type="entry name" value="Prot_kinase_dom"/>
</dbReference>
<evidence type="ECO:0000256" key="2">
    <source>
        <dbReference type="ARBA" id="ARBA00022840"/>
    </source>
</evidence>
<keyword evidence="1" id="KW-0547">Nucleotide-binding</keyword>
<feature type="domain" description="Protein kinase" evidence="4">
    <location>
        <begin position="141"/>
        <end position="421"/>
    </location>
</feature>
<dbReference type="RefSeq" id="XP_033781512.1">
    <property type="nucleotide sequence ID" value="XM_033925621.1"/>
</dbReference>
<dbReference type="Gene3D" id="1.10.510.10">
    <property type="entry name" value="Transferase(Phosphotransferase) domain 1"/>
    <property type="match status" value="1"/>
</dbReference>
<dbReference type="AlphaFoldDB" id="A0A6P8Q2P4"/>
<gene>
    <name evidence="6 7 8" type="primary">STYK1</name>
</gene>
<dbReference type="OrthoDB" id="4062651at2759"/>
<dbReference type="SUPFAM" id="SSF56112">
    <property type="entry name" value="Protein kinase-like (PK-like)"/>
    <property type="match status" value="1"/>
</dbReference>
<protein>
    <submittedName>
        <fullName evidence="6 7">Tyrosine-protein kinase STYK1 isoform X1</fullName>
    </submittedName>
</protein>
<dbReference type="InterPro" id="IPR001245">
    <property type="entry name" value="Ser-Thr/Tyr_kinase_cat_dom"/>
</dbReference>
<dbReference type="RefSeq" id="XP_033781511.1">
    <property type="nucleotide sequence ID" value="XM_033925620.1"/>
</dbReference>
<evidence type="ECO:0000313" key="8">
    <source>
        <dbReference type="RefSeq" id="XP_033781512.1"/>
    </source>
</evidence>
<sequence length="450" mass="50905">MWPWSDVQTSPSSPAPLIGSGICEEQAEMEDYFPPSNRKLLDCDTGDKLCMVQWYEKEVIIVPTLLIGFSLVVLGVILWLRYKGLKYQEHGTQAEGMERKGSSQETGFSDISLSETSVQNVLVARNLSLRELEIARARIALGTMEYLREGSFGPVYRAELWNTEVSRKGRKVVLKGLRDSAGLQEVKDFLKRLKFYQDLGHHRNLVQLIGCCSDQLPLYMIMENVDHGDLLTFLWTCRRDVMSIKGIPYDLTERQVYSLALQVLGALEFLQQRNLIHGDVAARSILVQSDFTAKLGALGRVYESYAHGAASSRRVVPLKWMAPERILRNPASTKSDIWSFGILLYEMITLGAPPYPEIPPLDILMHLQRGYILERPSSCQPGLYGIMKSCWAWKEKNRPSLSDLYKRLQTGMKSANDHMVLQIPELVIPELYANVAGIDPSTLLTDYTIL</sequence>
<keyword evidence="3" id="KW-1133">Transmembrane helix</keyword>